<organism evidence="2 3">
    <name type="scientific">Ectobacillus antri</name>
    <dbReference type="NCBI Taxonomy" id="2486280"/>
    <lineage>
        <taxon>Bacteria</taxon>
        <taxon>Bacillati</taxon>
        <taxon>Bacillota</taxon>
        <taxon>Bacilli</taxon>
        <taxon>Bacillales</taxon>
        <taxon>Bacillaceae</taxon>
        <taxon>Ectobacillus</taxon>
    </lineage>
</organism>
<evidence type="ECO:0000313" key="2">
    <source>
        <dbReference type="EMBL" id="MDG5752431.1"/>
    </source>
</evidence>
<comment type="caution">
    <text evidence="2">The sequence shown here is derived from an EMBL/GenBank/DDBJ whole genome shotgun (WGS) entry which is preliminary data.</text>
</comment>
<protein>
    <recommendedName>
        <fullName evidence="4">Spore coat protein</fullName>
    </recommendedName>
</protein>
<keyword evidence="3" id="KW-1185">Reference proteome</keyword>
<sequence>MYPYHYQPVAYRSAPVPPGDARFVPFFGFPFLAGIAGGLLGGALLAGPRPFYPPYPYAPYPCGPYPCPPPVPYGPY</sequence>
<dbReference type="EMBL" id="JARULN010000001">
    <property type="protein sequence ID" value="MDG5752431.1"/>
    <property type="molecule type" value="Genomic_DNA"/>
</dbReference>
<dbReference type="RefSeq" id="WP_124564871.1">
    <property type="nucleotide sequence ID" value="NZ_JARRRY010000001.1"/>
</dbReference>
<gene>
    <name evidence="2" type="ORF">P6P90_00260</name>
</gene>
<keyword evidence="1" id="KW-0812">Transmembrane</keyword>
<evidence type="ECO:0008006" key="4">
    <source>
        <dbReference type="Google" id="ProtNLM"/>
    </source>
</evidence>
<feature type="transmembrane region" description="Helical" evidence="1">
    <location>
        <begin position="23"/>
        <end position="46"/>
    </location>
</feature>
<dbReference type="Proteomes" id="UP001218246">
    <property type="component" value="Unassembled WGS sequence"/>
</dbReference>
<accession>A0ABT6GZM1</accession>
<reference evidence="2 3" key="1">
    <citation type="submission" date="2023-04" db="EMBL/GenBank/DDBJ databases">
        <title>Ectobacillus antri isolated from activated sludge.</title>
        <authorList>
            <person name="Yan P."/>
            <person name="Liu X."/>
        </authorList>
    </citation>
    <scope>NUCLEOTIDE SEQUENCE [LARGE SCALE GENOMIC DNA]</scope>
    <source>
        <strain evidence="2 3">C18H</strain>
    </source>
</reference>
<keyword evidence="1" id="KW-0472">Membrane</keyword>
<name>A0ABT6GZM1_9BACI</name>
<evidence type="ECO:0000256" key="1">
    <source>
        <dbReference type="SAM" id="Phobius"/>
    </source>
</evidence>
<proteinExistence type="predicted"/>
<evidence type="ECO:0000313" key="3">
    <source>
        <dbReference type="Proteomes" id="UP001218246"/>
    </source>
</evidence>
<keyword evidence="1" id="KW-1133">Transmembrane helix</keyword>